<feature type="transmembrane region" description="Helical" evidence="8">
    <location>
        <begin position="347"/>
        <end position="367"/>
    </location>
</feature>
<feature type="domain" description="Glycosyltransferase RgtA/B/C/D-like" evidence="9">
    <location>
        <begin position="118"/>
        <end position="274"/>
    </location>
</feature>
<dbReference type="GO" id="GO:0010041">
    <property type="term" value="P:response to iron(III) ion"/>
    <property type="evidence" value="ECO:0007669"/>
    <property type="project" value="TreeGrafter"/>
</dbReference>
<gene>
    <name evidence="10" type="ORF">EI290_14205</name>
</gene>
<evidence type="ECO:0000313" key="11">
    <source>
        <dbReference type="Proteomes" id="UP000280066"/>
    </source>
</evidence>
<comment type="caution">
    <text evidence="10">The sequence shown here is derived from an EMBL/GenBank/DDBJ whole genome shotgun (WGS) entry which is preliminary data.</text>
</comment>
<evidence type="ECO:0000313" key="10">
    <source>
        <dbReference type="EMBL" id="RSK31170.1"/>
    </source>
</evidence>
<evidence type="ECO:0000256" key="2">
    <source>
        <dbReference type="ARBA" id="ARBA00022475"/>
    </source>
</evidence>
<dbReference type="GO" id="GO:0005886">
    <property type="term" value="C:plasma membrane"/>
    <property type="evidence" value="ECO:0007669"/>
    <property type="project" value="UniProtKB-SubCell"/>
</dbReference>
<organism evidence="10 11">
    <name type="scientific">Hymenobacter metallilatus</name>
    <dbReference type="NCBI Taxonomy" id="2493666"/>
    <lineage>
        <taxon>Bacteria</taxon>
        <taxon>Pseudomonadati</taxon>
        <taxon>Bacteroidota</taxon>
        <taxon>Cytophagia</taxon>
        <taxon>Cytophagales</taxon>
        <taxon>Hymenobacteraceae</taxon>
        <taxon>Hymenobacter</taxon>
    </lineage>
</organism>
<evidence type="ECO:0000256" key="1">
    <source>
        <dbReference type="ARBA" id="ARBA00004651"/>
    </source>
</evidence>
<protein>
    <submittedName>
        <fullName evidence="10">Phospholipid carrier-dependent glycosyltransferase</fullName>
    </submittedName>
</protein>
<keyword evidence="4 10" id="KW-0808">Transferase</keyword>
<dbReference type="Pfam" id="PF13231">
    <property type="entry name" value="PMT_2"/>
    <property type="match status" value="1"/>
</dbReference>
<feature type="transmembrane region" description="Helical" evidence="8">
    <location>
        <begin position="195"/>
        <end position="212"/>
    </location>
</feature>
<evidence type="ECO:0000256" key="7">
    <source>
        <dbReference type="ARBA" id="ARBA00023136"/>
    </source>
</evidence>
<proteinExistence type="predicted"/>
<evidence type="ECO:0000256" key="8">
    <source>
        <dbReference type="SAM" id="Phobius"/>
    </source>
</evidence>
<feature type="transmembrane region" description="Helical" evidence="8">
    <location>
        <begin position="165"/>
        <end position="183"/>
    </location>
</feature>
<name>A0A3R9M698_9BACT</name>
<evidence type="ECO:0000259" key="9">
    <source>
        <dbReference type="Pfam" id="PF13231"/>
    </source>
</evidence>
<feature type="transmembrane region" description="Helical" evidence="8">
    <location>
        <begin position="138"/>
        <end position="159"/>
    </location>
</feature>
<keyword evidence="6 8" id="KW-1133">Transmembrane helix</keyword>
<keyword evidence="11" id="KW-1185">Reference proteome</keyword>
<keyword evidence="3" id="KW-0328">Glycosyltransferase</keyword>
<feature type="transmembrane region" description="Helical" evidence="8">
    <location>
        <begin position="379"/>
        <end position="398"/>
    </location>
</feature>
<evidence type="ECO:0000256" key="3">
    <source>
        <dbReference type="ARBA" id="ARBA00022676"/>
    </source>
</evidence>
<keyword evidence="5 8" id="KW-0812">Transmembrane</keyword>
<dbReference type="AlphaFoldDB" id="A0A3R9M698"/>
<dbReference type="PANTHER" id="PTHR33908:SF3">
    <property type="entry name" value="UNDECAPRENYL PHOSPHATE-ALPHA-4-AMINO-4-DEOXY-L-ARABINOSE ARABINOSYL TRANSFERASE"/>
    <property type="match status" value="1"/>
</dbReference>
<dbReference type="Proteomes" id="UP000280066">
    <property type="component" value="Unassembled WGS sequence"/>
</dbReference>
<keyword evidence="7 8" id="KW-0472">Membrane</keyword>
<dbReference type="GO" id="GO:0016763">
    <property type="term" value="F:pentosyltransferase activity"/>
    <property type="evidence" value="ECO:0007669"/>
    <property type="project" value="TreeGrafter"/>
</dbReference>
<dbReference type="PANTHER" id="PTHR33908">
    <property type="entry name" value="MANNOSYLTRANSFERASE YKCB-RELATED"/>
    <property type="match status" value="1"/>
</dbReference>
<feature type="transmembrane region" description="Helical" evidence="8">
    <location>
        <begin position="314"/>
        <end position="340"/>
    </location>
</feature>
<dbReference type="OrthoDB" id="9792789at2"/>
<keyword evidence="2" id="KW-1003">Cell membrane</keyword>
<feature type="transmembrane region" description="Helical" evidence="8">
    <location>
        <begin position="262"/>
        <end position="280"/>
    </location>
</feature>
<feature type="transmembrane region" description="Helical" evidence="8">
    <location>
        <begin position="405"/>
        <end position="424"/>
    </location>
</feature>
<dbReference type="GO" id="GO:0009103">
    <property type="term" value="P:lipopolysaccharide biosynthetic process"/>
    <property type="evidence" value="ECO:0007669"/>
    <property type="project" value="UniProtKB-ARBA"/>
</dbReference>
<evidence type="ECO:0000256" key="4">
    <source>
        <dbReference type="ARBA" id="ARBA00022679"/>
    </source>
</evidence>
<dbReference type="InterPro" id="IPR050297">
    <property type="entry name" value="LipidA_mod_glycosyltrf_83"/>
</dbReference>
<dbReference type="InterPro" id="IPR038731">
    <property type="entry name" value="RgtA/B/C-like"/>
</dbReference>
<evidence type="ECO:0000256" key="5">
    <source>
        <dbReference type="ARBA" id="ARBA00022692"/>
    </source>
</evidence>
<comment type="subcellular location">
    <subcellularLocation>
        <location evidence="1">Cell membrane</location>
        <topology evidence="1">Multi-pass membrane protein</topology>
    </subcellularLocation>
</comment>
<accession>A0A3R9M698</accession>
<reference evidence="10 11" key="1">
    <citation type="submission" date="2018-12" db="EMBL/GenBank/DDBJ databases">
        <authorList>
            <person name="Feng G."/>
            <person name="Zhu H."/>
        </authorList>
    </citation>
    <scope>NUCLEOTIDE SEQUENCE [LARGE SCALE GENOMIC DNA]</scope>
    <source>
        <strain evidence="10 11">9PBR-2</strain>
    </source>
</reference>
<evidence type="ECO:0000256" key="6">
    <source>
        <dbReference type="ARBA" id="ARBA00022989"/>
    </source>
</evidence>
<feature type="transmembrane region" description="Helical" evidence="8">
    <location>
        <begin position="224"/>
        <end position="250"/>
    </location>
</feature>
<sequence>MLRHAQHDALFPATSARKLPRKLGMTFRFLPTYTSSSPLLPGVPSSSTIPPAPPFWQRYVPLLLLLALAYFPLFWQLTSFPVQQWDESRTALDALGMLVHHDWLVARYQGQPDLWNCKPPLWLWTLAGSIRLLGPTELGLRLPAALAALTTVGTVYYAASRWLKSPLAGLLAGLVLLTTPGYVSFHVARTADFDAFLTLWTTVGALSWLAYLRTGRARWAWGTGAGFALAILTKGIAGAMFGPGLILAAGLTGSWHRLRRPAPWLAGGLALLLAGGWYALREAAAPGYLAAVWQYEVGGPAAHELEGNNGPFEFYFTLLAGGQFALWLLPALLGAALGWWQPKGTPAWWLGRGLTAVAGSFLLIISIAETKLVWYDAPAFPLLAILAAAGTVAGGRLLRQAGGRPLAYGARVAGVLALAAFPYLNQIAFLRNLAKHRFDNHQLVYGHHLRQQWQQQPTLWAYTLGTDGSFNDAPEFYRLAAEYQQHHTVRRLAAWQARDSQPGETVVVCGHKATQAWQTAFHTEILVQSDSCRTLRLGARR</sequence>
<dbReference type="EMBL" id="RWIS01000009">
    <property type="protein sequence ID" value="RSK31170.1"/>
    <property type="molecule type" value="Genomic_DNA"/>
</dbReference>
<feature type="transmembrane region" description="Helical" evidence="8">
    <location>
        <begin position="56"/>
        <end position="75"/>
    </location>
</feature>